<comment type="caution">
    <text evidence="13">The sequence shown here is derived from an EMBL/GenBank/DDBJ whole genome shotgun (WGS) entry which is preliminary data.</text>
</comment>
<dbReference type="InterPro" id="IPR028005">
    <property type="entry name" value="AcTrfase_ESCO_Znf_dom"/>
</dbReference>
<dbReference type="CDD" id="cd04301">
    <property type="entry name" value="NAT_SF"/>
    <property type="match status" value="1"/>
</dbReference>
<protein>
    <submittedName>
        <fullName evidence="13">N-acetyltransferase ESCO2</fullName>
    </submittedName>
</protein>
<dbReference type="InterPro" id="IPR028009">
    <property type="entry name" value="ESCO_Acetyltransf_dom"/>
</dbReference>
<comment type="similarity">
    <text evidence="2">Belongs to the acetyltransferase family. ECO subfamily.</text>
</comment>
<keyword evidence="14" id="KW-1185">Reference proteome</keyword>
<dbReference type="PANTHER" id="PTHR45884">
    <property type="entry name" value="N-ACETYLTRANSFERASE ECO"/>
    <property type="match status" value="1"/>
</dbReference>
<gene>
    <name evidence="13" type="ORF">FCM35_KLT01826</name>
</gene>
<dbReference type="GO" id="GO:0000785">
    <property type="term" value="C:chromatin"/>
    <property type="evidence" value="ECO:0007669"/>
    <property type="project" value="TreeGrafter"/>
</dbReference>
<dbReference type="GO" id="GO:0008270">
    <property type="term" value="F:zinc ion binding"/>
    <property type="evidence" value="ECO:0007669"/>
    <property type="project" value="UniProtKB-KW"/>
</dbReference>
<keyword evidence="8" id="KW-0131">Cell cycle</keyword>
<organism evidence="13 14">
    <name type="scientific">Carex littledalei</name>
    <dbReference type="NCBI Taxonomy" id="544730"/>
    <lineage>
        <taxon>Eukaryota</taxon>
        <taxon>Viridiplantae</taxon>
        <taxon>Streptophyta</taxon>
        <taxon>Embryophyta</taxon>
        <taxon>Tracheophyta</taxon>
        <taxon>Spermatophyta</taxon>
        <taxon>Magnoliopsida</taxon>
        <taxon>Liliopsida</taxon>
        <taxon>Poales</taxon>
        <taxon>Cyperaceae</taxon>
        <taxon>Cyperoideae</taxon>
        <taxon>Cariceae</taxon>
        <taxon>Carex</taxon>
        <taxon>Carex subgen. Euthyceras</taxon>
    </lineage>
</organism>
<evidence type="ECO:0000256" key="4">
    <source>
        <dbReference type="ARBA" id="ARBA00022723"/>
    </source>
</evidence>
<evidence type="ECO:0000256" key="2">
    <source>
        <dbReference type="ARBA" id="ARBA00005816"/>
    </source>
</evidence>
<accession>A0A833VRV8</accession>
<dbReference type="Pfam" id="PF13878">
    <property type="entry name" value="zf-C2H2_3"/>
    <property type="match status" value="1"/>
</dbReference>
<dbReference type="GO" id="GO:0061733">
    <property type="term" value="F:protein-lysine-acetyltransferase activity"/>
    <property type="evidence" value="ECO:0007669"/>
    <property type="project" value="TreeGrafter"/>
</dbReference>
<dbReference type="GO" id="GO:0005634">
    <property type="term" value="C:nucleus"/>
    <property type="evidence" value="ECO:0007669"/>
    <property type="project" value="UniProtKB-SubCell"/>
</dbReference>
<keyword evidence="4" id="KW-0479">Metal-binding</keyword>
<feature type="domain" description="N-acetyltransferase ESCO acetyl-transferase" evidence="12">
    <location>
        <begin position="263"/>
        <end position="331"/>
    </location>
</feature>
<keyword evidence="9" id="KW-0012">Acyltransferase</keyword>
<evidence type="ECO:0000256" key="10">
    <source>
        <dbReference type="SAM" id="MobiDB-lite"/>
    </source>
</evidence>
<evidence type="ECO:0000256" key="3">
    <source>
        <dbReference type="ARBA" id="ARBA00022679"/>
    </source>
</evidence>
<keyword evidence="5" id="KW-0863">Zinc-finger</keyword>
<evidence type="ECO:0000256" key="8">
    <source>
        <dbReference type="ARBA" id="ARBA00023306"/>
    </source>
</evidence>
<feature type="region of interest" description="Disordered" evidence="10">
    <location>
        <begin position="1"/>
        <end position="24"/>
    </location>
</feature>
<evidence type="ECO:0000313" key="13">
    <source>
        <dbReference type="EMBL" id="KAF3332249.1"/>
    </source>
</evidence>
<comment type="subcellular location">
    <subcellularLocation>
        <location evidence="1">Nucleus</location>
    </subcellularLocation>
</comment>
<feature type="domain" description="N-acetyltransferase ESCO zinc-finger" evidence="11">
    <location>
        <begin position="72"/>
        <end position="110"/>
    </location>
</feature>
<dbReference type="AlphaFoldDB" id="A0A833VRV8"/>
<dbReference type="PANTHER" id="PTHR45884:SF2">
    <property type="entry name" value="N-ACETYLTRANSFERASE ECO"/>
    <property type="match status" value="1"/>
</dbReference>
<evidence type="ECO:0000259" key="12">
    <source>
        <dbReference type="Pfam" id="PF13880"/>
    </source>
</evidence>
<sequence>MSQSKINSFFKPSRPESESEVLSLRSDLISPSPDPVLPTIPPLDSVDIRSKNAHESGLTPTKVVNKKRNYAQYYLELGQSDFLLHQCAVCGMMYARGDLADEKAHKSYHKEYFEGIAFRGWKNEKVVARFCDNDDRVVLLDESDLSGHKQKVRQVIRTSEKELGFGEGQLLHAHCKVYMYILNHRIAGCLVAEPIKAAHRVISEKPVRPSLSQDKVISTRSNKTMTFGNCNFTREVLRKCNSDKMAKEGNLNFGAIVCEEEAVPAVLGFRAIWVVPSKRRKGVASRLMDAARKSYCPGETVETCKCAFTPPTSAGQELACQYSKTGSFLVYRTDN</sequence>
<dbReference type="Pfam" id="PF13880">
    <property type="entry name" value="Acetyltransf_13"/>
    <property type="match status" value="1"/>
</dbReference>
<dbReference type="GO" id="GO:0007064">
    <property type="term" value="P:mitotic sister chromatid cohesion"/>
    <property type="evidence" value="ECO:0007669"/>
    <property type="project" value="TreeGrafter"/>
</dbReference>
<dbReference type="Proteomes" id="UP000623129">
    <property type="component" value="Unassembled WGS sequence"/>
</dbReference>
<proteinExistence type="inferred from homology"/>
<dbReference type="Gene3D" id="3.40.630.30">
    <property type="match status" value="1"/>
</dbReference>
<reference evidence="13" key="1">
    <citation type="submission" date="2020-01" db="EMBL/GenBank/DDBJ databases">
        <title>Genome sequence of Kobresia littledalei, the first chromosome-level genome in the family Cyperaceae.</title>
        <authorList>
            <person name="Qu G."/>
        </authorList>
    </citation>
    <scope>NUCLEOTIDE SEQUENCE</scope>
    <source>
        <strain evidence="13">C.B.Clarke</strain>
        <tissue evidence="13">Leaf</tissue>
    </source>
</reference>
<name>A0A833VRV8_9POAL</name>
<keyword evidence="3 13" id="KW-0808">Transferase</keyword>
<evidence type="ECO:0000256" key="1">
    <source>
        <dbReference type="ARBA" id="ARBA00004123"/>
    </source>
</evidence>
<evidence type="ECO:0000256" key="5">
    <source>
        <dbReference type="ARBA" id="ARBA00022771"/>
    </source>
</evidence>
<keyword evidence="7" id="KW-0539">Nucleus</keyword>
<evidence type="ECO:0000256" key="6">
    <source>
        <dbReference type="ARBA" id="ARBA00022833"/>
    </source>
</evidence>
<evidence type="ECO:0000256" key="9">
    <source>
        <dbReference type="ARBA" id="ARBA00023315"/>
    </source>
</evidence>
<evidence type="ECO:0000313" key="14">
    <source>
        <dbReference type="Proteomes" id="UP000623129"/>
    </source>
</evidence>
<dbReference type="EMBL" id="SWLB01000011">
    <property type="protein sequence ID" value="KAF3332249.1"/>
    <property type="molecule type" value="Genomic_DNA"/>
</dbReference>
<keyword evidence="6" id="KW-0862">Zinc</keyword>
<dbReference type="OrthoDB" id="428854at2759"/>
<evidence type="ECO:0000256" key="7">
    <source>
        <dbReference type="ARBA" id="ARBA00023242"/>
    </source>
</evidence>
<evidence type="ECO:0000259" key="11">
    <source>
        <dbReference type="Pfam" id="PF13878"/>
    </source>
</evidence>